<sequence length="274" mass="31200">MANQEESSSIIPEYTDNTAREESNEQDKVQRSLEEGIKVQKSLEDITSALKVVESTLVIEEDLVPRCSRTLFDLRELVTETKDEPVRLGRFRDEILGQPTRKRFRANLEGLINETETLHISCNRGQKKRTIDAAVCYGIGGPQFMTISCAGWETQDRFVPQLVTAAVFAEQMKKERMASVCSYHEIKTKKNYFHCIWQIDNPAKSEFFRKPSRRSRTHNGSVSDVTIPGPIYEGAGNTTWQAIAYPYGYRSNNREGLVGKVGEKGHNYTRKNIL</sequence>
<accession>A0A1D1VBT4</accession>
<dbReference type="Proteomes" id="UP000186922">
    <property type="component" value="Unassembled WGS sequence"/>
</dbReference>
<dbReference type="AlphaFoldDB" id="A0A1D1VBT4"/>
<keyword evidence="3" id="KW-1185">Reference proteome</keyword>
<protein>
    <submittedName>
        <fullName evidence="2">Uncharacterized protein</fullName>
    </submittedName>
</protein>
<evidence type="ECO:0000256" key="1">
    <source>
        <dbReference type="SAM" id="MobiDB-lite"/>
    </source>
</evidence>
<feature type="compositionally biased region" description="Basic and acidic residues" evidence="1">
    <location>
        <begin position="18"/>
        <end position="30"/>
    </location>
</feature>
<proteinExistence type="predicted"/>
<name>A0A1D1VBT4_RAMVA</name>
<evidence type="ECO:0000313" key="3">
    <source>
        <dbReference type="Proteomes" id="UP000186922"/>
    </source>
</evidence>
<feature type="region of interest" description="Disordered" evidence="1">
    <location>
        <begin position="1"/>
        <end position="30"/>
    </location>
</feature>
<evidence type="ECO:0000313" key="2">
    <source>
        <dbReference type="EMBL" id="GAU99094.1"/>
    </source>
</evidence>
<feature type="compositionally biased region" description="Polar residues" evidence="1">
    <location>
        <begin position="1"/>
        <end position="10"/>
    </location>
</feature>
<comment type="caution">
    <text evidence="2">The sequence shown here is derived from an EMBL/GenBank/DDBJ whole genome shotgun (WGS) entry which is preliminary data.</text>
</comment>
<reference evidence="2 3" key="1">
    <citation type="journal article" date="2016" name="Nat. Commun.">
        <title>Extremotolerant tardigrade genome and improved radiotolerance of human cultured cells by tardigrade-unique protein.</title>
        <authorList>
            <person name="Hashimoto T."/>
            <person name="Horikawa D.D."/>
            <person name="Saito Y."/>
            <person name="Kuwahara H."/>
            <person name="Kozuka-Hata H."/>
            <person name="Shin-I T."/>
            <person name="Minakuchi Y."/>
            <person name="Ohishi K."/>
            <person name="Motoyama A."/>
            <person name="Aizu T."/>
            <person name="Enomoto A."/>
            <person name="Kondo K."/>
            <person name="Tanaka S."/>
            <person name="Hara Y."/>
            <person name="Koshikawa S."/>
            <person name="Sagara H."/>
            <person name="Miura T."/>
            <person name="Yokobori S."/>
            <person name="Miyagawa K."/>
            <person name="Suzuki Y."/>
            <person name="Kubo T."/>
            <person name="Oyama M."/>
            <person name="Kohara Y."/>
            <person name="Fujiyama A."/>
            <person name="Arakawa K."/>
            <person name="Katayama T."/>
            <person name="Toyoda A."/>
            <person name="Kunieda T."/>
        </authorList>
    </citation>
    <scope>NUCLEOTIDE SEQUENCE [LARGE SCALE GENOMIC DNA]</scope>
    <source>
        <strain evidence="2 3">YOKOZUNA-1</strain>
    </source>
</reference>
<dbReference type="EMBL" id="BDGG01000005">
    <property type="protein sequence ID" value="GAU99094.1"/>
    <property type="molecule type" value="Genomic_DNA"/>
</dbReference>
<organism evidence="2 3">
    <name type="scientific">Ramazzottius varieornatus</name>
    <name type="common">Water bear</name>
    <name type="synonym">Tardigrade</name>
    <dbReference type="NCBI Taxonomy" id="947166"/>
    <lineage>
        <taxon>Eukaryota</taxon>
        <taxon>Metazoa</taxon>
        <taxon>Ecdysozoa</taxon>
        <taxon>Tardigrada</taxon>
        <taxon>Eutardigrada</taxon>
        <taxon>Parachela</taxon>
        <taxon>Hypsibioidea</taxon>
        <taxon>Ramazzottiidae</taxon>
        <taxon>Ramazzottius</taxon>
    </lineage>
</organism>
<gene>
    <name evidence="2" type="primary">RvY_10138-1</name>
    <name evidence="2" type="synonym">RvY_10138.1</name>
    <name evidence="2" type="ORF">RvY_10138</name>
</gene>